<sequence>MKEWLALLGNVVKSFVRPPSTPFGKSEKTTLHASPEKAEGRDGDRSTMKVVADLMLPPF</sequence>
<keyword evidence="3" id="KW-1185">Reference proteome</keyword>
<feature type="region of interest" description="Disordered" evidence="1">
    <location>
        <begin position="21"/>
        <end position="46"/>
    </location>
</feature>
<dbReference type="Proteomes" id="UP001148313">
    <property type="component" value="Unassembled WGS sequence"/>
</dbReference>
<comment type="caution">
    <text evidence="2">The sequence shown here is derived from an EMBL/GenBank/DDBJ whole genome shotgun (WGS) entry which is preliminary data.</text>
</comment>
<reference evidence="2" key="1">
    <citation type="submission" date="2022-11" db="EMBL/GenBank/DDBJ databases">
        <title>Hoeflea poritis sp. nov., isolated from scleractinian coral Porites lutea.</title>
        <authorList>
            <person name="Zhang G."/>
            <person name="Wei Q."/>
            <person name="Cai L."/>
        </authorList>
    </citation>
    <scope>NUCLEOTIDE SEQUENCE</scope>
    <source>
        <strain evidence="2">E7-10</strain>
    </source>
</reference>
<organism evidence="2 3">
    <name type="scientific">Hoeflea poritis</name>
    <dbReference type="NCBI Taxonomy" id="2993659"/>
    <lineage>
        <taxon>Bacteria</taxon>
        <taxon>Pseudomonadati</taxon>
        <taxon>Pseudomonadota</taxon>
        <taxon>Alphaproteobacteria</taxon>
        <taxon>Hyphomicrobiales</taxon>
        <taxon>Rhizobiaceae</taxon>
        <taxon>Hoeflea</taxon>
    </lineage>
</organism>
<gene>
    <name evidence="2" type="ORF">OOZ53_10950</name>
</gene>
<dbReference type="EMBL" id="JAPJZH010000006">
    <property type="protein sequence ID" value="MDA4845869.1"/>
    <property type="molecule type" value="Genomic_DNA"/>
</dbReference>
<dbReference type="RefSeq" id="WP_271089562.1">
    <property type="nucleotide sequence ID" value="NZ_JAPJZH010000006.1"/>
</dbReference>
<evidence type="ECO:0000313" key="3">
    <source>
        <dbReference type="Proteomes" id="UP001148313"/>
    </source>
</evidence>
<accession>A0ABT4VMD0</accession>
<evidence type="ECO:0000256" key="1">
    <source>
        <dbReference type="SAM" id="MobiDB-lite"/>
    </source>
</evidence>
<evidence type="ECO:0000313" key="2">
    <source>
        <dbReference type="EMBL" id="MDA4845869.1"/>
    </source>
</evidence>
<protein>
    <submittedName>
        <fullName evidence="2">Uncharacterized protein</fullName>
    </submittedName>
</protein>
<proteinExistence type="predicted"/>
<feature type="compositionally biased region" description="Basic and acidic residues" evidence="1">
    <location>
        <begin position="25"/>
        <end position="46"/>
    </location>
</feature>
<name>A0ABT4VMD0_9HYPH</name>